<evidence type="ECO:0000313" key="2">
    <source>
        <dbReference type="EMBL" id="GMA93300.1"/>
    </source>
</evidence>
<protein>
    <recommendedName>
        <fullName evidence="4">DUF4034 domain-containing protein</fullName>
    </recommendedName>
</protein>
<feature type="compositionally biased region" description="Polar residues" evidence="1">
    <location>
        <begin position="600"/>
        <end position="623"/>
    </location>
</feature>
<sequence>MADPLTGAATDIGTGAVLGIGTRIYRRLSFPWRIAAGARRAAKAQGYFVSRRRLWLVVRAKPVKAAIRSKQPGQVQAALTLLKKVRPVNRDGVAMSEQELFRLLRRSYFGAAEPAERQIALHDEVIESVQALATSGDARAALWRTFVDQLSPSFGQDAVAIRESIGDSMDRVLRELLSAADRAALLRSWAVSPPSWLPDHAGLLGWLGEYSSEVEARDAALAWFTRAIELGAVPIAYWKVRLTWADPDLDEAATVDYLEDVSDDLIAKAVLPGDPEERLGDARSWTPQSAVQDSIRSTLIADFMLSRLQLDDLIEFGTTSFNTKGHTGAGGLAVEAYLRRSGMDMRGAHTLDLSAGLALALKIRDARRRWGLSSGGAVARAMRAYAMLTNYEGAWNLSHPPTATQAEADHPEVRSESAVLLALFGNVRAAREQLDEATPRWVKLQVASREAELADDADRAAALLSEAIDAAEKESDKADLCFRYAILGHVHPFVDELRGANPGIASELELIAELYTNVPGAEQRVRAQAPKNPRLSLALIGYYEKIGKTKELVFIAEQAAQEWGDAELWLRAARALQGSRTTALLSSAHPAPCRSAAPTGATSSTPMSYSLSAGHHSATSPPR</sequence>
<gene>
    <name evidence="2" type="ORF">GCM10025881_01240</name>
</gene>
<organism evidence="2 3">
    <name type="scientific">Pseudolysinimonas kribbensis</name>
    <dbReference type="NCBI Taxonomy" id="433641"/>
    <lineage>
        <taxon>Bacteria</taxon>
        <taxon>Bacillati</taxon>
        <taxon>Actinomycetota</taxon>
        <taxon>Actinomycetes</taxon>
        <taxon>Micrococcales</taxon>
        <taxon>Microbacteriaceae</taxon>
        <taxon>Pseudolysinimonas</taxon>
    </lineage>
</organism>
<reference evidence="3" key="1">
    <citation type="journal article" date="2019" name="Int. J. Syst. Evol. Microbiol.">
        <title>The Global Catalogue of Microorganisms (GCM) 10K type strain sequencing project: providing services to taxonomists for standard genome sequencing and annotation.</title>
        <authorList>
            <consortium name="The Broad Institute Genomics Platform"/>
            <consortium name="The Broad Institute Genome Sequencing Center for Infectious Disease"/>
            <person name="Wu L."/>
            <person name="Ma J."/>
        </authorList>
    </citation>
    <scope>NUCLEOTIDE SEQUENCE [LARGE SCALE GENOMIC DNA]</scope>
    <source>
        <strain evidence="3">NBRC 108894</strain>
    </source>
</reference>
<proteinExistence type="predicted"/>
<accession>A0ABQ6JYA1</accession>
<dbReference type="Proteomes" id="UP001157034">
    <property type="component" value="Unassembled WGS sequence"/>
</dbReference>
<keyword evidence="3" id="KW-1185">Reference proteome</keyword>
<evidence type="ECO:0008006" key="4">
    <source>
        <dbReference type="Google" id="ProtNLM"/>
    </source>
</evidence>
<feature type="region of interest" description="Disordered" evidence="1">
    <location>
        <begin position="587"/>
        <end position="623"/>
    </location>
</feature>
<evidence type="ECO:0000256" key="1">
    <source>
        <dbReference type="SAM" id="MobiDB-lite"/>
    </source>
</evidence>
<evidence type="ECO:0000313" key="3">
    <source>
        <dbReference type="Proteomes" id="UP001157034"/>
    </source>
</evidence>
<name>A0ABQ6JYA1_9MICO</name>
<comment type="caution">
    <text evidence="2">The sequence shown here is derived from an EMBL/GenBank/DDBJ whole genome shotgun (WGS) entry which is preliminary data.</text>
</comment>
<dbReference type="EMBL" id="BSVB01000001">
    <property type="protein sequence ID" value="GMA93300.1"/>
    <property type="molecule type" value="Genomic_DNA"/>
</dbReference>